<dbReference type="PANTHER" id="PTHR11851">
    <property type="entry name" value="METALLOPROTEASE"/>
    <property type="match status" value="1"/>
</dbReference>
<dbReference type="Gene3D" id="3.30.830.10">
    <property type="entry name" value="Metalloenzyme, LuxS/M16 peptidase-like"/>
    <property type="match status" value="2"/>
</dbReference>
<sequence length="696" mass="76399">MKNLKLKLAAFAGAALMTLGVNAQIDRSQMPEAGPEPEINLSKPDEFQLKNGITVMVVENNKLPRVSYQLSIDNKPYVEGDKAGVASILSAMLGNGTTSISKDEFNDEVDFLGANINFGSSGGFASGLVKYADRIVELMADAAINPLLTEEEFKKEKDKLIENLKTDEKSVDAAAGRVVGALAYGKDHAYGEFVTEETVKNVTFQDVLDFYKVRFAPNNAYIVVVGDIDTKTVKKQLKKHFGKWKKVEDLPNLPNPELTANVSETQINFVDMPNATQSNISITNNVDLKQSDEDYFAALMANNILGGGGEGYLFKNLREDKGYTYGAYSSLGANRYGVSRFNASAKVRNAVTDSAVVEFLKEIKRIRTEPVDPTTLQNAKAKYVGNFVMALERPQTIANYALNIKRNNLPQDFYAKYLENINNVSVEDVQRVANKYFKADNARVVVVGKGADVLPNLEKVGLPIKYYDKYANATEKPVFSKPLPEGLTASDVIKNYVNAVGGEAKLRDVKSTLSMADVTIAGAPFKPKAIIKQMAPNMFSMEMSIEGMGTIMKQKFDGKSGYQEQQGRKIPMSEDDVNARKTEKGLFPEIYMEAANIALESLTDVDGTDAYKIVVTKDGKTSARYYAADTGLLIRTEETQEAGGQSITSITDFSDYKEVNGVMMPQKMTITAGPQVLELNMTEVKVNEGVSAEDFN</sequence>
<dbReference type="SUPFAM" id="SSF63411">
    <property type="entry name" value="LuxS/MPP-like metallohydrolase"/>
    <property type="match status" value="2"/>
</dbReference>
<dbReference type="InterPro" id="IPR011765">
    <property type="entry name" value="Pept_M16_N"/>
</dbReference>
<dbReference type="InterPro" id="IPR050361">
    <property type="entry name" value="MPP/UQCRC_Complex"/>
</dbReference>
<gene>
    <name evidence="4" type="ORF">DFQ05_1783</name>
</gene>
<comment type="caution">
    <text evidence="4">The sequence shown here is derived from an EMBL/GenBank/DDBJ whole genome shotgun (WGS) entry which is preliminary data.</text>
</comment>
<evidence type="ECO:0000259" key="3">
    <source>
        <dbReference type="Pfam" id="PF05193"/>
    </source>
</evidence>
<feature type="domain" description="Peptidase M16 C-terminal" evidence="3">
    <location>
        <begin position="201"/>
        <end position="382"/>
    </location>
</feature>
<dbReference type="InterPro" id="IPR011249">
    <property type="entry name" value="Metalloenz_LuxS/M16"/>
</dbReference>
<evidence type="ECO:0000256" key="1">
    <source>
        <dbReference type="SAM" id="SignalP"/>
    </source>
</evidence>
<reference evidence="4 5" key="1">
    <citation type="journal article" date="2015" name="Stand. Genomic Sci.">
        <title>Genomic Encyclopedia of Bacterial and Archaeal Type Strains, Phase III: the genomes of soil and plant-associated and newly described type strains.</title>
        <authorList>
            <person name="Whitman W.B."/>
            <person name="Woyke T."/>
            <person name="Klenk H.P."/>
            <person name="Zhou Y."/>
            <person name="Lilburn T.G."/>
            <person name="Beck B.J."/>
            <person name="De Vos P."/>
            <person name="Vandamme P."/>
            <person name="Eisen J.A."/>
            <person name="Garrity G."/>
            <person name="Hugenholtz P."/>
            <person name="Kyrpides N.C."/>
        </authorList>
    </citation>
    <scope>NUCLEOTIDE SEQUENCE [LARGE SCALE GENOMIC DNA]</scope>
    <source>
        <strain evidence="4 5">CECT 8445</strain>
    </source>
</reference>
<dbReference type="GO" id="GO:0046872">
    <property type="term" value="F:metal ion binding"/>
    <property type="evidence" value="ECO:0007669"/>
    <property type="project" value="InterPro"/>
</dbReference>
<dbReference type="RefSeq" id="WP_241974237.1">
    <property type="nucleotide sequence ID" value="NZ_SMGI01000002.1"/>
</dbReference>
<feature type="chain" id="PRO_5020219290" evidence="1">
    <location>
        <begin position="24"/>
        <end position="696"/>
    </location>
</feature>
<name>A0A4R1KUW6_9FLAO</name>
<organism evidence="4 5">
    <name type="scientific">Winogradskyella wandonensis</name>
    <dbReference type="NCBI Taxonomy" id="1442586"/>
    <lineage>
        <taxon>Bacteria</taxon>
        <taxon>Pseudomonadati</taxon>
        <taxon>Bacteroidota</taxon>
        <taxon>Flavobacteriia</taxon>
        <taxon>Flavobacteriales</taxon>
        <taxon>Flavobacteriaceae</taxon>
        <taxon>Winogradskyella</taxon>
    </lineage>
</organism>
<proteinExistence type="predicted"/>
<feature type="signal peptide" evidence="1">
    <location>
        <begin position="1"/>
        <end position="23"/>
    </location>
</feature>
<feature type="domain" description="Peptidase M16 N-terminal" evidence="2">
    <location>
        <begin position="59"/>
        <end position="172"/>
    </location>
</feature>
<keyword evidence="1" id="KW-0732">Signal</keyword>
<evidence type="ECO:0000313" key="4">
    <source>
        <dbReference type="EMBL" id="TCK67999.1"/>
    </source>
</evidence>
<dbReference type="Proteomes" id="UP000295714">
    <property type="component" value="Unassembled WGS sequence"/>
</dbReference>
<keyword evidence="5" id="KW-1185">Reference proteome</keyword>
<evidence type="ECO:0000313" key="5">
    <source>
        <dbReference type="Proteomes" id="UP000295714"/>
    </source>
</evidence>
<dbReference type="InterPro" id="IPR007863">
    <property type="entry name" value="Peptidase_M16_C"/>
</dbReference>
<dbReference type="EMBL" id="SMGI01000002">
    <property type="protein sequence ID" value="TCK67999.1"/>
    <property type="molecule type" value="Genomic_DNA"/>
</dbReference>
<dbReference type="Gene3D" id="2.50.20.10">
    <property type="entry name" value="Lipoprotein localisation LolA/LolB/LppX"/>
    <property type="match status" value="1"/>
</dbReference>
<dbReference type="Pfam" id="PF00675">
    <property type="entry name" value="Peptidase_M16"/>
    <property type="match status" value="1"/>
</dbReference>
<dbReference type="Pfam" id="PF05193">
    <property type="entry name" value="Peptidase_M16_C"/>
    <property type="match status" value="1"/>
</dbReference>
<accession>A0A4R1KUW6</accession>
<dbReference type="AlphaFoldDB" id="A0A4R1KUW6"/>
<protein>
    <submittedName>
        <fullName evidence="4">Putative Zn-dependent peptidase</fullName>
    </submittedName>
</protein>
<evidence type="ECO:0000259" key="2">
    <source>
        <dbReference type="Pfam" id="PF00675"/>
    </source>
</evidence>